<evidence type="ECO:0000313" key="1">
    <source>
        <dbReference type="EMBL" id="GFP27633.1"/>
    </source>
</evidence>
<dbReference type="AlphaFoldDB" id="A0A6V8P5N2"/>
<gene>
    <name evidence="1" type="ORF">HKBW3S33_01044</name>
</gene>
<dbReference type="Proteomes" id="UP000591948">
    <property type="component" value="Unassembled WGS sequence"/>
</dbReference>
<sequence length="75" mass="8622">MVLITFKIQGAGLQAFDLQGWVMGRILEGQKIWVNSNKMYDPKIHNGGYLKWHYQGMGLQPVHKQTYFNIVAISL</sequence>
<reference evidence="1 2" key="1">
    <citation type="journal article" date="2020" name="Front. Microbiol.">
        <title>Single-cell genomics of novel Actinobacteria with the Wood-Ljungdahl pathway discovered in a serpentinizing system.</title>
        <authorList>
            <person name="Merino N."/>
            <person name="Kawai M."/>
            <person name="Boyd E.S."/>
            <person name="Colman D.R."/>
            <person name="McGlynn S.E."/>
            <person name="Nealson K.H."/>
            <person name="Kurokawa K."/>
            <person name="Hongoh Y."/>
        </authorList>
    </citation>
    <scope>NUCLEOTIDE SEQUENCE [LARGE SCALE GENOMIC DNA]</scope>
    <source>
        <strain evidence="1 2">S33</strain>
    </source>
</reference>
<protein>
    <submittedName>
        <fullName evidence="1">Uncharacterized protein</fullName>
    </submittedName>
</protein>
<organism evidence="1 2">
    <name type="scientific">Candidatus Hakubella thermalkaliphila</name>
    <dbReference type="NCBI Taxonomy" id="2754717"/>
    <lineage>
        <taxon>Bacteria</taxon>
        <taxon>Bacillati</taxon>
        <taxon>Actinomycetota</taxon>
        <taxon>Actinomycetota incertae sedis</taxon>
        <taxon>Candidatus Hakubellales</taxon>
        <taxon>Candidatus Hakubellaceae</taxon>
        <taxon>Candidatus Hakubella</taxon>
    </lineage>
</organism>
<evidence type="ECO:0000313" key="2">
    <source>
        <dbReference type="Proteomes" id="UP000591948"/>
    </source>
</evidence>
<keyword evidence="2" id="KW-1185">Reference proteome</keyword>
<proteinExistence type="predicted"/>
<accession>A0A6V8P5N2</accession>
<name>A0A6V8P5N2_9ACTN</name>
<dbReference type="EMBL" id="BLRY01000050">
    <property type="protein sequence ID" value="GFP27633.1"/>
    <property type="molecule type" value="Genomic_DNA"/>
</dbReference>
<comment type="caution">
    <text evidence="1">The sequence shown here is derived from an EMBL/GenBank/DDBJ whole genome shotgun (WGS) entry which is preliminary data.</text>
</comment>